<organism evidence="2">
    <name type="scientific">Anguilla anguilla</name>
    <name type="common">European freshwater eel</name>
    <name type="synonym">Muraena anguilla</name>
    <dbReference type="NCBI Taxonomy" id="7936"/>
    <lineage>
        <taxon>Eukaryota</taxon>
        <taxon>Metazoa</taxon>
        <taxon>Chordata</taxon>
        <taxon>Craniata</taxon>
        <taxon>Vertebrata</taxon>
        <taxon>Euteleostomi</taxon>
        <taxon>Actinopterygii</taxon>
        <taxon>Neopterygii</taxon>
        <taxon>Teleostei</taxon>
        <taxon>Anguilliformes</taxon>
        <taxon>Anguillidae</taxon>
        <taxon>Anguilla</taxon>
    </lineage>
</organism>
<proteinExistence type="predicted"/>
<feature type="compositionally biased region" description="Basic and acidic residues" evidence="1">
    <location>
        <begin position="19"/>
        <end position="45"/>
    </location>
</feature>
<dbReference type="AlphaFoldDB" id="A0A0E9W7V6"/>
<dbReference type="EMBL" id="GBXM01022201">
    <property type="protein sequence ID" value="JAH86376.1"/>
    <property type="molecule type" value="Transcribed_RNA"/>
</dbReference>
<evidence type="ECO:0000313" key="2">
    <source>
        <dbReference type="EMBL" id="JAH86376.1"/>
    </source>
</evidence>
<feature type="region of interest" description="Disordered" evidence="1">
    <location>
        <begin position="1"/>
        <end position="45"/>
    </location>
</feature>
<sequence>MSDIRGLDGDGRAGLGTRGQRESSAEERDEVRVEDAELVGRLEND</sequence>
<evidence type="ECO:0000256" key="1">
    <source>
        <dbReference type="SAM" id="MobiDB-lite"/>
    </source>
</evidence>
<protein>
    <submittedName>
        <fullName evidence="2">Uncharacterized protein</fullName>
    </submittedName>
</protein>
<accession>A0A0E9W7V6</accession>
<reference evidence="2" key="1">
    <citation type="submission" date="2014-11" db="EMBL/GenBank/DDBJ databases">
        <authorList>
            <person name="Amaro Gonzalez C."/>
        </authorList>
    </citation>
    <scope>NUCLEOTIDE SEQUENCE</scope>
</reference>
<reference evidence="2" key="2">
    <citation type="journal article" date="2015" name="Fish Shellfish Immunol.">
        <title>Early steps in the European eel (Anguilla anguilla)-Vibrio vulnificus interaction in the gills: Role of the RtxA13 toxin.</title>
        <authorList>
            <person name="Callol A."/>
            <person name="Pajuelo D."/>
            <person name="Ebbesson L."/>
            <person name="Teles M."/>
            <person name="MacKenzie S."/>
            <person name="Amaro C."/>
        </authorList>
    </citation>
    <scope>NUCLEOTIDE SEQUENCE</scope>
</reference>
<feature type="compositionally biased region" description="Basic and acidic residues" evidence="1">
    <location>
        <begin position="1"/>
        <end position="11"/>
    </location>
</feature>
<name>A0A0E9W7V6_ANGAN</name>